<dbReference type="Proteomes" id="UP000886998">
    <property type="component" value="Unassembled WGS sequence"/>
</dbReference>
<evidence type="ECO:0000256" key="1">
    <source>
        <dbReference type="SAM" id="MobiDB-lite"/>
    </source>
</evidence>
<feature type="compositionally biased region" description="Polar residues" evidence="1">
    <location>
        <begin position="1"/>
        <end position="18"/>
    </location>
</feature>
<dbReference type="EMBL" id="BMAV01010667">
    <property type="protein sequence ID" value="GFY55926.1"/>
    <property type="molecule type" value="Genomic_DNA"/>
</dbReference>
<evidence type="ECO:0000313" key="3">
    <source>
        <dbReference type="Proteomes" id="UP000886998"/>
    </source>
</evidence>
<proteinExistence type="predicted"/>
<feature type="region of interest" description="Disordered" evidence="1">
    <location>
        <begin position="111"/>
        <end position="134"/>
    </location>
</feature>
<sequence>MEPQKNTVEESANSSDGETTVEPRRKVVEESASSSDSEKTMDPRRNIVEESANSSHRTGATLETLDENLPSQCFEDRKTPSPKELNISYHTPSSDFEDNFSAMEKRIFEKEDQILSRNPPHRKGKKGGMRTEKW</sequence>
<feature type="compositionally biased region" description="Basic residues" evidence="1">
    <location>
        <begin position="119"/>
        <end position="128"/>
    </location>
</feature>
<accession>A0A8X6XML5</accession>
<evidence type="ECO:0000313" key="2">
    <source>
        <dbReference type="EMBL" id="GFY55926.1"/>
    </source>
</evidence>
<protein>
    <submittedName>
        <fullName evidence="2">Uncharacterized protein</fullName>
    </submittedName>
</protein>
<feature type="region of interest" description="Disordered" evidence="1">
    <location>
        <begin position="1"/>
        <end position="98"/>
    </location>
</feature>
<organism evidence="2 3">
    <name type="scientific">Trichonephila inaurata madagascariensis</name>
    <dbReference type="NCBI Taxonomy" id="2747483"/>
    <lineage>
        <taxon>Eukaryota</taxon>
        <taxon>Metazoa</taxon>
        <taxon>Ecdysozoa</taxon>
        <taxon>Arthropoda</taxon>
        <taxon>Chelicerata</taxon>
        <taxon>Arachnida</taxon>
        <taxon>Araneae</taxon>
        <taxon>Araneomorphae</taxon>
        <taxon>Entelegynae</taxon>
        <taxon>Araneoidea</taxon>
        <taxon>Nephilidae</taxon>
        <taxon>Trichonephila</taxon>
        <taxon>Trichonephila inaurata</taxon>
    </lineage>
</organism>
<name>A0A8X6XML5_9ARAC</name>
<feature type="compositionally biased region" description="Basic and acidic residues" evidence="1">
    <location>
        <begin position="36"/>
        <end position="48"/>
    </location>
</feature>
<reference evidence="2" key="1">
    <citation type="submission" date="2020-08" db="EMBL/GenBank/DDBJ databases">
        <title>Multicomponent nature underlies the extraordinary mechanical properties of spider dragline silk.</title>
        <authorList>
            <person name="Kono N."/>
            <person name="Nakamura H."/>
            <person name="Mori M."/>
            <person name="Yoshida Y."/>
            <person name="Ohtoshi R."/>
            <person name="Malay A.D."/>
            <person name="Moran D.A.P."/>
            <person name="Tomita M."/>
            <person name="Numata K."/>
            <person name="Arakawa K."/>
        </authorList>
    </citation>
    <scope>NUCLEOTIDE SEQUENCE</scope>
</reference>
<keyword evidence="3" id="KW-1185">Reference proteome</keyword>
<dbReference type="AlphaFoldDB" id="A0A8X6XML5"/>
<gene>
    <name evidence="2" type="ORF">TNIN_148001</name>
</gene>
<comment type="caution">
    <text evidence="2">The sequence shown here is derived from an EMBL/GenBank/DDBJ whole genome shotgun (WGS) entry which is preliminary data.</text>
</comment>